<dbReference type="EMBL" id="CAIIXF020000004">
    <property type="protein sequence ID" value="CAH1781363.1"/>
    <property type="molecule type" value="Genomic_DNA"/>
</dbReference>
<dbReference type="GO" id="GO:0003723">
    <property type="term" value="F:RNA binding"/>
    <property type="evidence" value="ECO:0007669"/>
    <property type="project" value="UniProtKB-KW"/>
</dbReference>
<evidence type="ECO:0000256" key="3">
    <source>
        <dbReference type="ARBA" id="ARBA00022490"/>
    </source>
</evidence>
<dbReference type="FunFam" id="2.30.30.30:FF:000007">
    <property type="entry name" value="Eukaryotic translation initiation factor 5A"/>
    <property type="match status" value="1"/>
</dbReference>
<dbReference type="OrthoDB" id="9975114at2759"/>
<dbReference type="Gene3D" id="2.30.30.30">
    <property type="match status" value="1"/>
</dbReference>
<name>A0A8J1Y380_OWEFU</name>
<keyword evidence="10" id="KW-1185">Reference proteome</keyword>
<keyword evidence="5" id="KW-0694">RNA-binding</keyword>
<dbReference type="InterPro" id="IPR048670">
    <property type="entry name" value="IF5A-like_N"/>
</dbReference>
<keyword evidence="7 8" id="KW-0385">Hypusine</keyword>
<dbReference type="AlphaFoldDB" id="A0A8J1Y380"/>
<dbReference type="Proteomes" id="UP000749559">
    <property type="component" value="Unassembled WGS sequence"/>
</dbReference>
<gene>
    <name evidence="9" type="ORF">OFUS_LOCUS7947</name>
</gene>
<evidence type="ECO:0000313" key="10">
    <source>
        <dbReference type="Proteomes" id="UP000749559"/>
    </source>
</evidence>
<keyword evidence="3" id="KW-0963">Cytoplasm</keyword>
<evidence type="ECO:0000313" key="9">
    <source>
        <dbReference type="EMBL" id="CAH1781363.1"/>
    </source>
</evidence>
<dbReference type="GO" id="GO:0003746">
    <property type="term" value="F:translation elongation factor activity"/>
    <property type="evidence" value="ECO:0007669"/>
    <property type="project" value="UniProtKB-UniRule"/>
</dbReference>
<comment type="similarity">
    <text evidence="2 8">Belongs to the eIF-5A family.</text>
</comment>
<protein>
    <recommendedName>
        <fullName evidence="8">Eukaryotic translation initiation factor 5A</fullName>
        <shortName evidence="8">eIF-5A</shortName>
    </recommendedName>
</protein>
<comment type="function">
    <text evidence="8">Translation factor that promotes translation elongation and termination, particularly upon ribosome stalling at specific amino acid sequence contexts. Binds between the exit (E) and peptidyl (P) site of the ribosome and promotes rescue of stalled ribosome: specifically required for efficient translation of polyproline-containing peptides as well as other motifs that stall the ribosome. Acts as ribosome quality control (RQC) cofactor by joining the RQC complex to facilitate peptidyl transfer during CAT tailing step.</text>
</comment>
<comment type="subcellular location">
    <subcellularLocation>
        <location evidence="1">Cytoplasm</location>
    </subcellularLocation>
</comment>
<dbReference type="Pfam" id="PF21485">
    <property type="entry name" value="IF5A-like_N"/>
    <property type="match status" value="1"/>
</dbReference>
<evidence type="ECO:0000256" key="5">
    <source>
        <dbReference type="ARBA" id="ARBA00022884"/>
    </source>
</evidence>
<dbReference type="NCBIfam" id="TIGR00037">
    <property type="entry name" value="eIF_5A"/>
    <property type="match status" value="1"/>
</dbReference>
<dbReference type="GO" id="GO:0005737">
    <property type="term" value="C:cytoplasm"/>
    <property type="evidence" value="ECO:0007669"/>
    <property type="project" value="UniProtKB-SubCell"/>
</dbReference>
<comment type="caution">
    <text evidence="9">The sequence shown here is derived from an EMBL/GenBank/DDBJ whole genome shotgun (WGS) entry which is preliminary data.</text>
</comment>
<dbReference type="InterPro" id="IPR001884">
    <property type="entry name" value="IF5A-like"/>
</dbReference>
<dbReference type="GO" id="GO:0045905">
    <property type="term" value="P:positive regulation of translational termination"/>
    <property type="evidence" value="ECO:0007669"/>
    <property type="project" value="UniProtKB-UniRule"/>
</dbReference>
<dbReference type="PANTHER" id="PTHR11673">
    <property type="entry name" value="TRANSLATION INITIATION FACTOR 5A FAMILY MEMBER"/>
    <property type="match status" value="1"/>
</dbReference>
<evidence type="ECO:0000256" key="7">
    <source>
        <dbReference type="ARBA" id="ARBA00023071"/>
    </source>
</evidence>
<dbReference type="GO" id="GO:0045901">
    <property type="term" value="P:positive regulation of translational elongation"/>
    <property type="evidence" value="ECO:0007669"/>
    <property type="project" value="UniProtKB-UniRule"/>
</dbReference>
<dbReference type="InterPro" id="IPR008991">
    <property type="entry name" value="Translation_prot_SH3-like_sf"/>
</dbReference>
<evidence type="ECO:0000256" key="4">
    <source>
        <dbReference type="ARBA" id="ARBA00022768"/>
    </source>
</evidence>
<evidence type="ECO:0000256" key="6">
    <source>
        <dbReference type="ARBA" id="ARBA00022917"/>
    </source>
</evidence>
<dbReference type="PIRSF" id="PIRSF003025">
    <property type="entry name" value="eIF5A"/>
    <property type="match status" value="1"/>
</dbReference>
<evidence type="ECO:0000256" key="2">
    <source>
        <dbReference type="ARBA" id="ARBA00006016"/>
    </source>
</evidence>
<sequence length="132" mass="14353">MATTEMQSSALKKNGHVVLKGRPCEIIEIATSKSGKHGHSKVFITGKDIFTSEKIEDMFPATHNVQVPTISREQKELYGINLEDNTITLLDNSILPIPNGELGAKLKALDPNARAIVTVLEAMGLTEIISLD</sequence>
<dbReference type="SUPFAM" id="SSF50104">
    <property type="entry name" value="Translation proteins SH3-like domain"/>
    <property type="match status" value="1"/>
</dbReference>
<dbReference type="InterPro" id="IPR014722">
    <property type="entry name" value="Rib_uL2_dom2"/>
</dbReference>
<accession>A0A8J1Y380</accession>
<evidence type="ECO:0000256" key="8">
    <source>
        <dbReference type="RuleBase" id="RU362005"/>
    </source>
</evidence>
<proteinExistence type="inferred from homology"/>
<evidence type="ECO:0000256" key="1">
    <source>
        <dbReference type="ARBA" id="ARBA00004496"/>
    </source>
</evidence>
<comment type="PTM">
    <text evidence="8">eIF-5A seems to be the only eukaryotic protein to have a hypusine residue which is a post-translational modification of a lysine by the addition of a butylamino group.</text>
</comment>
<keyword evidence="4" id="KW-0251">Elongation factor</keyword>
<organism evidence="9 10">
    <name type="scientific">Owenia fusiformis</name>
    <name type="common">Polychaete worm</name>
    <dbReference type="NCBI Taxonomy" id="6347"/>
    <lineage>
        <taxon>Eukaryota</taxon>
        <taxon>Metazoa</taxon>
        <taxon>Spiralia</taxon>
        <taxon>Lophotrochozoa</taxon>
        <taxon>Annelida</taxon>
        <taxon>Polychaeta</taxon>
        <taxon>Sedentaria</taxon>
        <taxon>Canalipalpata</taxon>
        <taxon>Sabellida</taxon>
        <taxon>Oweniida</taxon>
        <taxon>Oweniidae</taxon>
        <taxon>Owenia</taxon>
    </lineage>
</organism>
<keyword evidence="6 8" id="KW-0648">Protein biosynthesis</keyword>
<dbReference type="GO" id="GO:0043022">
    <property type="term" value="F:ribosome binding"/>
    <property type="evidence" value="ECO:0007669"/>
    <property type="project" value="UniProtKB-UniRule"/>
</dbReference>
<reference evidence="9" key="1">
    <citation type="submission" date="2022-03" db="EMBL/GenBank/DDBJ databases">
        <authorList>
            <person name="Martin C."/>
        </authorList>
    </citation>
    <scope>NUCLEOTIDE SEQUENCE</scope>
</reference>